<keyword evidence="1" id="KW-0677">Repeat</keyword>
<feature type="repeat" description="ANK" evidence="3">
    <location>
        <begin position="765"/>
        <end position="797"/>
    </location>
</feature>
<dbReference type="SMART" id="SM00248">
    <property type="entry name" value="ANK"/>
    <property type="match status" value="9"/>
</dbReference>
<dbReference type="Gene3D" id="1.25.40.20">
    <property type="entry name" value="Ankyrin repeat-containing domain"/>
    <property type="match status" value="4"/>
</dbReference>
<feature type="repeat" description="ANK" evidence="3">
    <location>
        <begin position="835"/>
        <end position="867"/>
    </location>
</feature>
<organism evidence="4 5">
    <name type="scientific">Clonostachys byssicola</name>
    <dbReference type="NCBI Taxonomy" id="160290"/>
    <lineage>
        <taxon>Eukaryota</taxon>
        <taxon>Fungi</taxon>
        <taxon>Dikarya</taxon>
        <taxon>Ascomycota</taxon>
        <taxon>Pezizomycotina</taxon>
        <taxon>Sordariomycetes</taxon>
        <taxon>Hypocreomycetidae</taxon>
        <taxon>Hypocreales</taxon>
        <taxon>Bionectriaceae</taxon>
        <taxon>Clonostachys</taxon>
    </lineage>
</organism>
<sequence length="936" mass="102044">MAAPLFADIDLTHLSEELNSVHTLANPASNENISHFQLSERDLLNSLIRSGDQQLSVNPAPGTEFVDSDDLWDSLSSLLPDRSTQTGDEILASSNDESDVFGSSLYNALFFSIVNGFAGLEGLPAGSLIGTLKSVPNIRERLSRYICSQPPPFGRSLIDNLFRAAVEALDEDAVMITFHIADNLPEVLRYGIDQSIACKAFDGDRMYTPIMFATKFRHVGIVRALLDRGYGLERTFGDHKDEDHDEECGLLDIALRQNENFETLDITLIDLIVENGAHVRPRHVLTAARWGEVELTKRLLSFTGRSEHHAFFGYEDGRISDPPPPGAGVFYHLVKFPNDDAFEIFVTIFHLCEDFACQQCPKGAQTMLEDIIFHATVKGNHQLVHFLLRHVPEDFSALSAAVRNGDRSMIDLMLGRGSSVTEPVRQMNESLGRFRVDEADVIPTTPLAEAIRSQDEHLVEELEALGALDSLKDHLHFVAAIYATAEAAIEKNHTKLAVVLINAGSEIDPDSDTNNPLLEALKRRNRVVANRILEVATPPFSFSSRASILEAAVRWGDTSIIKDLVLMGCCVGGGPLALAVELGGVHLVQLLLEHGTPLGDTALLSACKKGDEAMIRLLLGHGASPGDGSALLWSKDNNPRAFNTLVESFMKSYLRCDEYLGGIALISAIETDAHELVDVILTVNLEAAKAFTTHRGMDRTALGVAISHQDGSNFYAVDQLLRRGIGVNSIVQRPSRRVDAEIIGTENCSYGHYHFANGYPKILSSLSTALLAAIGTKNEKLVDFLIEHGADINQPARRGVRYTPLQYACVVGRFKIIAGLVEHGADIKAPPAENGGGTALQFAAISGRIKIAQFLLARGADPNEPSAPMNGRTALEGAAEHGRLDMIKLLFETAKGAFTQESLMRANLLARDRGHAGCSSFLALLSNRLEGYRAIM</sequence>
<evidence type="ECO:0000313" key="5">
    <source>
        <dbReference type="Proteomes" id="UP000754883"/>
    </source>
</evidence>
<evidence type="ECO:0000256" key="2">
    <source>
        <dbReference type="ARBA" id="ARBA00023043"/>
    </source>
</evidence>
<protein>
    <submittedName>
        <fullName evidence="4">Uncharacterized protein</fullName>
    </submittedName>
</protein>
<accession>A0A9N9UYD3</accession>
<evidence type="ECO:0000256" key="3">
    <source>
        <dbReference type="PROSITE-ProRule" id="PRU00023"/>
    </source>
</evidence>
<feature type="repeat" description="ANK" evidence="3">
    <location>
        <begin position="598"/>
        <end position="624"/>
    </location>
</feature>
<dbReference type="InterPro" id="IPR002110">
    <property type="entry name" value="Ankyrin_rpt"/>
</dbReference>
<reference evidence="5" key="1">
    <citation type="submission" date="2019-06" db="EMBL/GenBank/DDBJ databases">
        <authorList>
            <person name="Broberg M."/>
        </authorList>
    </citation>
    <scope>NUCLEOTIDE SEQUENCE [LARGE SCALE GENOMIC DNA]</scope>
</reference>
<keyword evidence="2 3" id="KW-0040">ANK repeat</keyword>
<feature type="repeat" description="ANK" evidence="3">
    <location>
        <begin position="800"/>
        <end position="832"/>
    </location>
</feature>
<dbReference type="SUPFAM" id="SSF48403">
    <property type="entry name" value="Ankyrin repeat"/>
    <property type="match status" value="2"/>
</dbReference>
<reference evidence="4 5" key="2">
    <citation type="submission" date="2021-10" db="EMBL/GenBank/DDBJ databases">
        <authorList>
            <person name="Piombo E."/>
        </authorList>
    </citation>
    <scope>NUCLEOTIDE SEQUENCE [LARGE SCALE GENOMIC DNA]</scope>
</reference>
<dbReference type="PANTHER" id="PTHR24198">
    <property type="entry name" value="ANKYRIN REPEAT AND PROTEIN KINASE DOMAIN-CONTAINING PROTEIN"/>
    <property type="match status" value="1"/>
</dbReference>
<name>A0A9N9UYD3_9HYPO</name>
<dbReference type="PROSITE" id="PS50088">
    <property type="entry name" value="ANK_REPEAT"/>
    <property type="match status" value="4"/>
</dbReference>
<gene>
    <name evidence="4" type="ORF">CBYS24578_00009724</name>
</gene>
<dbReference type="PROSITE" id="PS50297">
    <property type="entry name" value="ANK_REP_REGION"/>
    <property type="match status" value="4"/>
</dbReference>
<evidence type="ECO:0000313" key="4">
    <source>
        <dbReference type="EMBL" id="CAH0003643.1"/>
    </source>
</evidence>
<dbReference type="Proteomes" id="UP000754883">
    <property type="component" value="Unassembled WGS sequence"/>
</dbReference>
<dbReference type="EMBL" id="CABFNO020001565">
    <property type="protein sequence ID" value="CAH0003643.1"/>
    <property type="molecule type" value="Genomic_DNA"/>
</dbReference>
<evidence type="ECO:0000256" key="1">
    <source>
        <dbReference type="ARBA" id="ARBA00022737"/>
    </source>
</evidence>
<dbReference type="Pfam" id="PF12796">
    <property type="entry name" value="Ank_2"/>
    <property type="match status" value="3"/>
</dbReference>
<dbReference type="PANTHER" id="PTHR24198:SF165">
    <property type="entry name" value="ANKYRIN REPEAT-CONTAINING PROTEIN-RELATED"/>
    <property type="match status" value="1"/>
</dbReference>
<comment type="caution">
    <text evidence="4">The sequence shown here is derived from an EMBL/GenBank/DDBJ whole genome shotgun (WGS) entry which is preliminary data.</text>
</comment>
<dbReference type="AlphaFoldDB" id="A0A9N9UYD3"/>
<keyword evidence="5" id="KW-1185">Reference proteome</keyword>
<dbReference type="InterPro" id="IPR036770">
    <property type="entry name" value="Ankyrin_rpt-contain_sf"/>
</dbReference>
<proteinExistence type="predicted"/>
<dbReference type="OrthoDB" id="539213at2759"/>